<dbReference type="EMBL" id="JBBPFD010000003">
    <property type="protein sequence ID" value="KAK7934388.1"/>
    <property type="molecule type" value="Genomic_DNA"/>
</dbReference>
<keyword evidence="4" id="KW-0970">Cilium biogenesis/degradation</keyword>
<comment type="caution">
    <text evidence="14">The sequence shown here is derived from an EMBL/GenBank/DDBJ whole genome shotgun (WGS) entry which is preliminary data.</text>
</comment>
<reference evidence="15" key="1">
    <citation type="submission" date="2024-04" db="EMBL/GenBank/DDBJ databases">
        <title>Salinicola lusitanus LLJ914,a marine bacterium isolated from the Okinawa Trough.</title>
        <authorList>
            <person name="Li J."/>
        </authorList>
    </citation>
    <scope>NUCLEOTIDE SEQUENCE [LARGE SCALE GENOMIC DNA]</scope>
</reference>
<dbReference type="Proteomes" id="UP001460270">
    <property type="component" value="Unassembled WGS sequence"/>
</dbReference>
<evidence type="ECO:0000256" key="10">
    <source>
        <dbReference type="ARBA" id="ARBA00023306"/>
    </source>
</evidence>
<dbReference type="Pfam" id="PF07412">
    <property type="entry name" value="Geminin"/>
    <property type="match status" value="1"/>
</dbReference>
<dbReference type="GO" id="GO:0005634">
    <property type="term" value="C:nucleus"/>
    <property type="evidence" value="ECO:0007669"/>
    <property type="project" value="UniProtKB-SubCell"/>
</dbReference>
<keyword evidence="8" id="KW-0804">Transcription</keyword>
<evidence type="ECO:0000256" key="13">
    <source>
        <dbReference type="SAM" id="MobiDB-lite"/>
    </source>
</evidence>
<feature type="compositionally biased region" description="Basic and acidic residues" evidence="13">
    <location>
        <begin position="45"/>
        <end position="59"/>
    </location>
</feature>
<comment type="similarity">
    <text evidence="2">Belongs to the geminin family.</text>
</comment>
<evidence type="ECO:0000256" key="12">
    <source>
        <dbReference type="ARBA" id="ARBA00033197"/>
    </source>
</evidence>
<accession>A0AAW0PTG9</accession>
<evidence type="ECO:0000256" key="11">
    <source>
        <dbReference type="ARBA" id="ARBA00031136"/>
    </source>
</evidence>
<proteinExistence type="inferred from homology"/>
<evidence type="ECO:0000256" key="7">
    <source>
        <dbReference type="ARBA" id="ARBA00023159"/>
    </source>
</evidence>
<evidence type="ECO:0000256" key="5">
    <source>
        <dbReference type="ARBA" id="ARBA00023015"/>
    </source>
</evidence>
<dbReference type="GO" id="GO:0008156">
    <property type="term" value="P:negative regulation of DNA replication"/>
    <property type="evidence" value="ECO:0007669"/>
    <property type="project" value="TreeGrafter"/>
</dbReference>
<keyword evidence="5" id="KW-0805">Transcription regulation</keyword>
<evidence type="ECO:0000256" key="8">
    <source>
        <dbReference type="ARBA" id="ARBA00023163"/>
    </source>
</evidence>
<evidence type="ECO:0000256" key="4">
    <source>
        <dbReference type="ARBA" id="ARBA00022794"/>
    </source>
</evidence>
<dbReference type="InterPro" id="IPR022786">
    <property type="entry name" value="Geminin/Multicilin"/>
</dbReference>
<evidence type="ECO:0000256" key="1">
    <source>
        <dbReference type="ARBA" id="ARBA00004123"/>
    </source>
</evidence>
<dbReference type="AlphaFoldDB" id="A0AAW0PTG9"/>
<sequence length="298" mass="33770">MQKDRKEKLAMPRSSSPVAAYVELPCIVEQTFATIPWDDFDDSESGEKHDTSLRTRDSEGNALDYAQNFSVDSPLESRLSPTELVPFHGCVIPPLTPQPDFFSEDSDLTDEATFLQPRTTQSGGKCIMTLHKHFENKQGEVKGYKERNCHLKQLASRAKYLAAVLEKLTTVSESNFSEAIMPYEDHPTLSPCKRQRLDEGYETEPDSVEYILRDVSTRCNEVLHRTAATCTKQREAVSICTYGSFSGLQTSFSNKSSEKTAYWKRKKETLHSELLSQNTAQLKHMSLLMDTHLQQELS</sequence>
<keyword evidence="6" id="KW-0175">Coiled coil</keyword>
<keyword evidence="15" id="KW-1185">Reference proteome</keyword>
<protein>
    <recommendedName>
        <fullName evidence="3">Multicilin</fullName>
    </recommendedName>
    <alternativeName>
        <fullName evidence="11">Multiciliate differentiation and DNA synthesis-associated cell cycle protein</fullName>
    </alternativeName>
    <alternativeName>
        <fullName evidence="12">Protein Idas</fullName>
    </alternativeName>
</protein>
<comment type="subcellular location">
    <subcellularLocation>
        <location evidence="1">Nucleus</location>
    </subcellularLocation>
</comment>
<evidence type="ECO:0000313" key="14">
    <source>
        <dbReference type="EMBL" id="KAK7934388.1"/>
    </source>
</evidence>
<evidence type="ECO:0000313" key="15">
    <source>
        <dbReference type="Proteomes" id="UP001460270"/>
    </source>
</evidence>
<dbReference type="Gene3D" id="1.20.5.1180">
    <property type="entry name" value="Geminin coiled-coil domain"/>
    <property type="match status" value="1"/>
</dbReference>
<gene>
    <name evidence="14" type="ORF">WMY93_005284</name>
</gene>
<dbReference type="SUPFAM" id="SSF111469">
    <property type="entry name" value="Geminin coiled-coil domain"/>
    <property type="match status" value="1"/>
</dbReference>
<keyword evidence="10" id="KW-0131">Cell cycle</keyword>
<evidence type="ECO:0000256" key="9">
    <source>
        <dbReference type="ARBA" id="ARBA00023242"/>
    </source>
</evidence>
<evidence type="ECO:0000256" key="2">
    <source>
        <dbReference type="ARBA" id="ARBA00007979"/>
    </source>
</evidence>
<feature type="region of interest" description="Disordered" evidence="13">
    <location>
        <begin position="38"/>
        <end position="59"/>
    </location>
</feature>
<keyword evidence="9" id="KW-0539">Nucleus</keyword>
<keyword evidence="7" id="KW-0010">Activator</keyword>
<evidence type="ECO:0000256" key="3">
    <source>
        <dbReference type="ARBA" id="ARBA00018222"/>
    </source>
</evidence>
<dbReference type="GO" id="GO:0030030">
    <property type="term" value="P:cell projection organization"/>
    <property type="evidence" value="ECO:0007669"/>
    <property type="project" value="UniProtKB-KW"/>
</dbReference>
<dbReference type="PANTHER" id="PTHR13372">
    <property type="entry name" value="GEMININ"/>
    <property type="match status" value="1"/>
</dbReference>
<name>A0AAW0PTG9_9GOBI</name>
<evidence type="ECO:0000256" key="6">
    <source>
        <dbReference type="ARBA" id="ARBA00023054"/>
    </source>
</evidence>
<dbReference type="PANTHER" id="PTHR13372:SF3">
    <property type="entry name" value="MULTICILIN"/>
    <property type="match status" value="1"/>
</dbReference>
<dbReference type="GO" id="GO:0045786">
    <property type="term" value="P:negative regulation of cell cycle"/>
    <property type="evidence" value="ECO:0007669"/>
    <property type="project" value="TreeGrafter"/>
</dbReference>
<organism evidence="14 15">
    <name type="scientific">Mugilogobius chulae</name>
    <name type="common">yellowstripe goby</name>
    <dbReference type="NCBI Taxonomy" id="88201"/>
    <lineage>
        <taxon>Eukaryota</taxon>
        <taxon>Metazoa</taxon>
        <taxon>Chordata</taxon>
        <taxon>Craniata</taxon>
        <taxon>Vertebrata</taxon>
        <taxon>Euteleostomi</taxon>
        <taxon>Actinopterygii</taxon>
        <taxon>Neopterygii</taxon>
        <taxon>Teleostei</taxon>
        <taxon>Neoteleostei</taxon>
        <taxon>Acanthomorphata</taxon>
        <taxon>Gobiaria</taxon>
        <taxon>Gobiiformes</taxon>
        <taxon>Gobioidei</taxon>
        <taxon>Gobiidae</taxon>
        <taxon>Gobionellinae</taxon>
        <taxon>Mugilogobius</taxon>
    </lineage>
</organism>